<organism evidence="2 3">
    <name type="scientific">Cephalotus follicularis</name>
    <name type="common">Albany pitcher plant</name>
    <dbReference type="NCBI Taxonomy" id="3775"/>
    <lineage>
        <taxon>Eukaryota</taxon>
        <taxon>Viridiplantae</taxon>
        <taxon>Streptophyta</taxon>
        <taxon>Embryophyta</taxon>
        <taxon>Tracheophyta</taxon>
        <taxon>Spermatophyta</taxon>
        <taxon>Magnoliopsida</taxon>
        <taxon>eudicotyledons</taxon>
        <taxon>Gunneridae</taxon>
        <taxon>Pentapetalae</taxon>
        <taxon>rosids</taxon>
        <taxon>fabids</taxon>
        <taxon>Oxalidales</taxon>
        <taxon>Cephalotaceae</taxon>
        <taxon>Cephalotus</taxon>
    </lineage>
</organism>
<protein>
    <submittedName>
        <fullName evidence="2">DUF4219 domain-containing protein/UBN2 domain-containing protein</fullName>
    </submittedName>
</protein>
<evidence type="ECO:0000313" key="2">
    <source>
        <dbReference type="EMBL" id="GAV92249.1"/>
    </source>
</evidence>
<dbReference type="SUPFAM" id="SSF57756">
    <property type="entry name" value="Retrovirus zinc finger-like domains"/>
    <property type="match status" value="1"/>
</dbReference>
<dbReference type="GO" id="GO:0008270">
    <property type="term" value="F:zinc ion binding"/>
    <property type="evidence" value="ECO:0007669"/>
    <property type="project" value="InterPro"/>
</dbReference>
<name>A0A1Q3DIL4_CEPFO</name>
<reference evidence="3" key="1">
    <citation type="submission" date="2016-04" db="EMBL/GenBank/DDBJ databases">
        <title>Cephalotus genome sequencing.</title>
        <authorList>
            <person name="Fukushima K."/>
            <person name="Hasebe M."/>
            <person name="Fang X."/>
        </authorList>
    </citation>
    <scope>NUCLEOTIDE SEQUENCE [LARGE SCALE GENOMIC DNA]</scope>
    <source>
        <strain evidence="3">cv. St1</strain>
    </source>
</reference>
<dbReference type="EMBL" id="BDDD01009226">
    <property type="protein sequence ID" value="GAV92249.1"/>
    <property type="molecule type" value="Genomic_DNA"/>
</dbReference>
<gene>
    <name evidence="2" type="ORF">CFOL_v3_35630</name>
</gene>
<feature type="region of interest" description="Disordered" evidence="1">
    <location>
        <begin position="296"/>
        <end position="325"/>
    </location>
</feature>
<dbReference type="PANTHER" id="PTHR35317">
    <property type="entry name" value="OS04G0629600 PROTEIN"/>
    <property type="match status" value="1"/>
</dbReference>
<dbReference type="PANTHER" id="PTHR35317:SF23">
    <property type="entry name" value="OS04G0629600 PROTEIN"/>
    <property type="match status" value="1"/>
</dbReference>
<comment type="caution">
    <text evidence="2">The sequence shown here is derived from an EMBL/GenBank/DDBJ whole genome shotgun (WGS) entry which is preliminary data.</text>
</comment>
<dbReference type="InParanoid" id="A0A1Q3DIL4"/>
<evidence type="ECO:0000256" key="1">
    <source>
        <dbReference type="SAM" id="MobiDB-lite"/>
    </source>
</evidence>
<dbReference type="OrthoDB" id="1002045at2759"/>
<dbReference type="Pfam" id="PF14223">
    <property type="entry name" value="Retrotran_gag_2"/>
    <property type="match status" value="1"/>
</dbReference>
<feature type="region of interest" description="Disordered" evidence="1">
    <location>
        <begin position="223"/>
        <end position="260"/>
    </location>
</feature>
<feature type="non-terminal residue" evidence="2">
    <location>
        <position position="1"/>
    </location>
</feature>
<feature type="compositionally biased region" description="Basic and acidic residues" evidence="1">
    <location>
        <begin position="223"/>
        <end position="239"/>
    </location>
</feature>
<dbReference type="AlphaFoldDB" id="A0A1Q3DIL4"/>
<accession>A0A1Q3DIL4</accession>
<evidence type="ECO:0000313" key="3">
    <source>
        <dbReference type="Proteomes" id="UP000187406"/>
    </source>
</evidence>
<sequence>TMASSSNVSLPAPPVFGGEAYDFWSTKMRTYLRAYDLWETIEKGYQPPAEMDNPTVAQIKQQKEESSKNFKALSFLDSAMAESIFPRIMASATAKEAWDTFQDEFQGLERVIAIRLLNFRRDYENLKMKDNETVKDYVLRLMELVNQMRIYGEKISDQKLMEKVLISLPDRFDPKVSTIEESKDLSTVTLNELIGSLQIHESWLSKRTEVAIEGAFQAKQKNEQSGFKEYKKPNCDKSNKGKNPAKDNPGNQKGKFPPCRTCKKTSHLEQNCWFKIKCKICNKFGHLEKFRRFKNTEPSQKNQTHQPQAHVAENKQQENHLFMAA</sequence>
<dbReference type="Proteomes" id="UP000187406">
    <property type="component" value="Unassembled WGS sequence"/>
</dbReference>
<dbReference type="GO" id="GO:0003676">
    <property type="term" value="F:nucleic acid binding"/>
    <property type="evidence" value="ECO:0007669"/>
    <property type="project" value="InterPro"/>
</dbReference>
<dbReference type="InterPro" id="IPR036875">
    <property type="entry name" value="Znf_CCHC_sf"/>
</dbReference>
<proteinExistence type="predicted"/>
<feature type="compositionally biased region" description="Polar residues" evidence="1">
    <location>
        <begin position="296"/>
        <end position="307"/>
    </location>
</feature>
<keyword evidence="3" id="KW-1185">Reference proteome</keyword>